<proteinExistence type="predicted"/>
<feature type="non-terminal residue" evidence="3">
    <location>
        <position position="1423"/>
    </location>
</feature>
<reference evidence="3" key="2">
    <citation type="submission" date="2021-04" db="EMBL/GenBank/DDBJ databases">
        <authorList>
            <person name="Gilroy R."/>
        </authorList>
    </citation>
    <scope>NUCLEOTIDE SEQUENCE</scope>
    <source>
        <strain evidence="3">ChiGjej1B1-98</strain>
    </source>
</reference>
<dbReference type="GO" id="GO:0004386">
    <property type="term" value="F:helicase activity"/>
    <property type="evidence" value="ECO:0007669"/>
    <property type="project" value="InterPro"/>
</dbReference>
<dbReference type="PANTHER" id="PTHR10887">
    <property type="entry name" value="DNA2/NAM7 HELICASE FAMILY"/>
    <property type="match status" value="1"/>
</dbReference>
<name>A0A9D2C9N7_9MICO</name>
<comment type="caution">
    <text evidence="3">The sequence shown here is derived from an EMBL/GenBank/DDBJ whole genome shotgun (WGS) entry which is preliminary data.</text>
</comment>
<evidence type="ECO:0000259" key="2">
    <source>
        <dbReference type="Pfam" id="PF13086"/>
    </source>
</evidence>
<feature type="region of interest" description="Disordered" evidence="1">
    <location>
        <begin position="374"/>
        <end position="425"/>
    </location>
</feature>
<dbReference type="InterPro" id="IPR041677">
    <property type="entry name" value="DNA2/NAM7_AAA_11"/>
</dbReference>
<feature type="compositionally biased region" description="Basic and acidic residues" evidence="1">
    <location>
        <begin position="413"/>
        <end position="424"/>
    </location>
</feature>
<reference evidence="3" key="1">
    <citation type="journal article" date="2021" name="PeerJ">
        <title>Extensive microbial diversity within the chicken gut microbiome revealed by metagenomics and culture.</title>
        <authorList>
            <person name="Gilroy R."/>
            <person name="Ravi A."/>
            <person name="Getino M."/>
            <person name="Pursley I."/>
            <person name="Horton D.L."/>
            <person name="Alikhan N.F."/>
            <person name="Baker D."/>
            <person name="Gharbi K."/>
            <person name="Hall N."/>
            <person name="Watson M."/>
            <person name="Adriaenssens E.M."/>
            <person name="Foster-Nyarko E."/>
            <person name="Jarju S."/>
            <person name="Secka A."/>
            <person name="Antonio M."/>
            <person name="Oren A."/>
            <person name="Chaudhuri R.R."/>
            <person name="La Ragione R."/>
            <person name="Hildebrand F."/>
            <person name="Pallen M.J."/>
        </authorList>
    </citation>
    <scope>NUCLEOTIDE SEQUENCE</scope>
    <source>
        <strain evidence="3">ChiGjej1B1-98</strain>
    </source>
</reference>
<feature type="region of interest" description="Disordered" evidence="1">
    <location>
        <begin position="1386"/>
        <end position="1423"/>
    </location>
</feature>
<dbReference type="Gene3D" id="3.40.50.300">
    <property type="entry name" value="P-loop containing nucleotide triphosphate hydrolases"/>
    <property type="match status" value="2"/>
</dbReference>
<accession>A0A9D2C9N7</accession>
<dbReference type="PANTHER" id="PTHR10887:SF495">
    <property type="entry name" value="HELICASE SENATAXIN ISOFORM X1-RELATED"/>
    <property type="match status" value="1"/>
</dbReference>
<dbReference type="Proteomes" id="UP000824005">
    <property type="component" value="Unassembled WGS sequence"/>
</dbReference>
<evidence type="ECO:0000256" key="1">
    <source>
        <dbReference type="SAM" id="MobiDB-lite"/>
    </source>
</evidence>
<dbReference type="Pfam" id="PF13086">
    <property type="entry name" value="AAA_11"/>
    <property type="match status" value="2"/>
</dbReference>
<feature type="domain" description="DNA2/NAM7 helicase helicase" evidence="2">
    <location>
        <begin position="1352"/>
        <end position="1393"/>
    </location>
</feature>
<protein>
    <submittedName>
        <fullName evidence="3">DUF4011 domain-containing protein</fullName>
    </submittedName>
</protein>
<sequence length="1423" mass="153682">MFVTDHYKHLSLELGDLTVSIFFMEATGYALAHNRIPVIPLLTVEHHPDAEADSQAIEISMRATVDGAELFNTGPITCPPMKPGQFRPLELHDRTRVPASTTLESSESQPGELSVFVQAGEHAVDKQVDLQVLAPNEWFNSPAYYESLAAFVQPNADEVLPMLSDVADILEERTGDASLCGYQQGPERAVQIAGAVYEALQKASIRYINPPASFENTGQRIRSSSDVLTTRFGTCIDLSLAYAAVAEQCGLHPVVIIVPGHALTGILMTEDPLPTPVVFEPTIINNYLRSGRVMPIDAVFYSRRDFAEVVDDTRSRYLDTPIYGLIDVFGSHRDGIRPLASARVVPPTQPAAAADLDAAAPATGDSAATADVGAGVAGDAESESGLSAPAAPSAPKPWNLPTAGVPAHAETAATRRREDVDRSPARVQTWNRELLDLSLRNRLLNMNPGPEVLDFHLPDGSLADLDDKIHAGEKIVIHPIDDVSDNRRLQGISSVTQLPQEQITVDLVGRNRLYAGVSEKRYPGYFRNLNRLVRTYLEETGSANLYLSLGALLHTAPSGRAAMAPLFLIPVKIVGGRGKARFQIQVDTTQEASPNYSLVEWLQQEHGITIEALSSPRLDESGLDIAYALSAISDALIEAELPFTVMESSRLLIARFSTYGMWKDLRDHWETFMQAPVFRHLTTSAGADFPDPAGTTPIRDVLVDETELALPIPADGAQLKAITAAAAGYSFVLEGPPGTGKSQTITNLIAHSLDQGKKILFVAEKQAALDVVRGRLAKVGLAPFTLDLHGAEQSPSAIKRQLKDSIDAEVFYDAHAWEAAVANLRSRLAPLTEYPGRIHDLNGAGHSLWSASSALMDADSGPEADIPESFVASPPVSLDSIRGHVGDLAVQARITDFSAVSRWPLVGARIGGGFDAAWRRLQKAKEALDGSSALRALVARDDVADVIVALREAADVPADQRLDADRRRLYGDSVQRLTSLAEQIHRFHGEVKPVAASFSPAFIQSGDPEPLLGAIAETRSGMFGKKKKLARYEQLLRPAMPADVTGIDVQGAHNPDFIESQLLRLPQLRGVAESLGAALNDIPGAEFLRGRSALDPTMPREIWQRSEALRESIEMSESHASQLELLGELESSGIGGDAVDSAEEILGAWRGWVDVLGATDVTLDTWRRGRNWVHAWLDSAGEWAADIDAHGAEAPRRVAQWSVVAQPLREAGLGAFLSQIELGVIPANDVEMALHRGIASASIAERSSRYLLGDFHPDLKDNELSQLNRAMEKVREESKQALPARLLQRRPFTPGNLEGRAALLRRQLDAKRNAKSFRVLLKEYGEEILAVAPCFFVSPASLATFVPPGSVTFDIVVFDEASQVTVDQAMGALGRGRSAVIVGDSKQMPPTRIGKANGGAGDGIEDVDGDGDPMAGIDDLESI</sequence>
<dbReference type="InterPro" id="IPR025103">
    <property type="entry name" value="DUF4011"/>
</dbReference>
<evidence type="ECO:0000313" key="3">
    <source>
        <dbReference type="EMBL" id="HIY65928.1"/>
    </source>
</evidence>
<dbReference type="SUPFAM" id="SSF52540">
    <property type="entry name" value="P-loop containing nucleoside triphosphate hydrolases"/>
    <property type="match status" value="1"/>
</dbReference>
<dbReference type="EMBL" id="DXDC01000193">
    <property type="protein sequence ID" value="HIY65928.1"/>
    <property type="molecule type" value="Genomic_DNA"/>
</dbReference>
<organism evidence="3 4">
    <name type="scientific">Candidatus Agrococcus pullicola</name>
    <dbReference type="NCBI Taxonomy" id="2838429"/>
    <lineage>
        <taxon>Bacteria</taxon>
        <taxon>Bacillati</taxon>
        <taxon>Actinomycetota</taxon>
        <taxon>Actinomycetes</taxon>
        <taxon>Micrococcales</taxon>
        <taxon>Microbacteriaceae</taxon>
        <taxon>Agrococcus</taxon>
    </lineage>
</organism>
<dbReference type="InterPro" id="IPR045055">
    <property type="entry name" value="DNA2/NAM7-like"/>
</dbReference>
<dbReference type="InterPro" id="IPR027417">
    <property type="entry name" value="P-loop_NTPase"/>
</dbReference>
<feature type="domain" description="DNA2/NAM7 helicase helicase" evidence="2">
    <location>
        <begin position="717"/>
        <end position="798"/>
    </location>
</feature>
<gene>
    <name evidence="3" type="ORF">H9830_06590</name>
</gene>
<dbReference type="Pfam" id="PF13195">
    <property type="entry name" value="DUF4011"/>
    <property type="match status" value="1"/>
</dbReference>
<evidence type="ECO:0000313" key="4">
    <source>
        <dbReference type="Proteomes" id="UP000824005"/>
    </source>
</evidence>
<feature type="compositionally biased region" description="Low complexity" evidence="1">
    <location>
        <begin position="374"/>
        <end position="397"/>
    </location>
</feature>